<evidence type="ECO:0000313" key="2">
    <source>
        <dbReference type="Proteomes" id="UP001165060"/>
    </source>
</evidence>
<dbReference type="Proteomes" id="UP001165060">
    <property type="component" value="Unassembled WGS sequence"/>
</dbReference>
<sequence length="101" mass="10278">MALSDAKLVGATAERILQTVHGALFASDPLDSFGIKDSSGRSGAAGYLVSRNGTAVAMLKVTGGSVLHTHPATAKRMAAATEVLREVNNAPALLLSGPTFT</sequence>
<organism evidence="1 2">
    <name type="scientific">Tetraparma gracilis</name>
    <dbReference type="NCBI Taxonomy" id="2962635"/>
    <lineage>
        <taxon>Eukaryota</taxon>
        <taxon>Sar</taxon>
        <taxon>Stramenopiles</taxon>
        <taxon>Ochrophyta</taxon>
        <taxon>Bolidophyceae</taxon>
        <taxon>Parmales</taxon>
        <taxon>Triparmaceae</taxon>
        <taxon>Tetraparma</taxon>
    </lineage>
</organism>
<evidence type="ECO:0000313" key="1">
    <source>
        <dbReference type="EMBL" id="GMI29185.1"/>
    </source>
</evidence>
<accession>A0ABQ6MMK9</accession>
<evidence type="ECO:0008006" key="3">
    <source>
        <dbReference type="Google" id="ProtNLM"/>
    </source>
</evidence>
<name>A0ABQ6MMK9_9STRA</name>
<gene>
    <name evidence="1" type="ORF">TeGR_g9171</name>
</gene>
<comment type="caution">
    <text evidence="1">The sequence shown here is derived from an EMBL/GenBank/DDBJ whole genome shotgun (WGS) entry which is preliminary data.</text>
</comment>
<protein>
    <recommendedName>
        <fullName evidence="3">Late endosomal/lysosomal adaptor and MAPK and MTOR activator 5</fullName>
    </recommendedName>
</protein>
<dbReference type="EMBL" id="BRYB01004324">
    <property type="protein sequence ID" value="GMI29185.1"/>
    <property type="molecule type" value="Genomic_DNA"/>
</dbReference>
<proteinExistence type="predicted"/>
<keyword evidence="2" id="KW-1185">Reference proteome</keyword>
<reference evidence="1 2" key="1">
    <citation type="journal article" date="2023" name="Commun. Biol.">
        <title>Genome analysis of Parmales, the sister group of diatoms, reveals the evolutionary specialization of diatoms from phago-mixotrophs to photoautotrophs.</title>
        <authorList>
            <person name="Ban H."/>
            <person name="Sato S."/>
            <person name="Yoshikawa S."/>
            <person name="Yamada K."/>
            <person name="Nakamura Y."/>
            <person name="Ichinomiya M."/>
            <person name="Sato N."/>
            <person name="Blanc-Mathieu R."/>
            <person name="Endo H."/>
            <person name="Kuwata A."/>
            <person name="Ogata H."/>
        </authorList>
    </citation>
    <scope>NUCLEOTIDE SEQUENCE [LARGE SCALE GENOMIC DNA]</scope>
</reference>